<evidence type="ECO:0000313" key="1">
    <source>
        <dbReference type="EMBL" id="EFX85529.1"/>
    </source>
</evidence>
<keyword evidence="2" id="KW-1185">Reference proteome</keyword>
<sequence length="66" mass="7350">MSRTSPSSAQQALTELKCFCNHLIRILVSSASSFTSLSQPLGMPVLLLLDLHQQQSQHHRLGFVMK</sequence>
<dbReference type="KEGG" id="dpx:DAPPUDRAFT_237877"/>
<accession>E9G4M8</accession>
<dbReference type="AlphaFoldDB" id="E9G4M8"/>
<dbReference type="Proteomes" id="UP000000305">
    <property type="component" value="Unassembled WGS sequence"/>
</dbReference>
<proteinExistence type="predicted"/>
<dbReference type="InParanoid" id="E9G4M8"/>
<organism evidence="1 2">
    <name type="scientific">Daphnia pulex</name>
    <name type="common">Water flea</name>
    <dbReference type="NCBI Taxonomy" id="6669"/>
    <lineage>
        <taxon>Eukaryota</taxon>
        <taxon>Metazoa</taxon>
        <taxon>Ecdysozoa</taxon>
        <taxon>Arthropoda</taxon>
        <taxon>Crustacea</taxon>
        <taxon>Branchiopoda</taxon>
        <taxon>Diplostraca</taxon>
        <taxon>Cladocera</taxon>
        <taxon>Anomopoda</taxon>
        <taxon>Daphniidae</taxon>
        <taxon>Daphnia</taxon>
    </lineage>
</organism>
<dbReference type="HOGENOM" id="CLU_2833731_0_0_1"/>
<dbReference type="EMBL" id="GL732532">
    <property type="protein sequence ID" value="EFX85529.1"/>
    <property type="molecule type" value="Genomic_DNA"/>
</dbReference>
<gene>
    <name evidence="1" type="ORF">DAPPUDRAFT_237877</name>
</gene>
<name>E9G4M8_DAPPU</name>
<protein>
    <submittedName>
        <fullName evidence="1">Uncharacterized protein</fullName>
    </submittedName>
</protein>
<evidence type="ECO:0000313" key="2">
    <source>
        <dbReference type="Proteomes" id="UP000000305"/>
    </source>
</evidence>
<reference evidence="1 2" key="1">
    <citation type="journal article" date="2011" name="Science">
        <title>The ecoresponsive genome of Daphnia pulex.</title>
        <authorList>
            <person name="Colbourne J.K."/>
            <person name="Pfrender M.E."/>
            <person name="Gilbert D."/>
            <person name="Thomas W.K."/>
            <person name="Tucker A."/>
            <person name="Oakley T.H."/>
            <person name="Tokishita S."/>
            <person name="Aerts A."/>
            <person name="Arnold G.J."/>
            <person name="Basu M.K."/>
            <person name="Bauer D.J."/>
            <person name="Caceres C.E."/>
            <person name="Carmel L."/>
            <person name="Casola C."/>
            <person name="Choi J.H."/>
            <person name="Detter J.C."/>
            <person name="Dong Q."/>
            <person name="Dusheyko S."/>
            <person name="Eads B.D."/>
            <person name="Frohlich T."/>
            <person name="Geiler-Samerotte K.A."/>
            <person name="Gerlach D."/>
            <person name="Hatcher P."/>
            <person name="Jogdeo S."/>
            <person name="Krijgsveld J."/>
            <person name="Kriventseva E.V."/>
            <person name="Kultz D."/>
            <person name="Laforsch C."/>
            <person name="Lindquist E."/>
            <person name="Lopez J."/>
            <person name="Manak J.R."/>
            <person name="Muller J."/>
            <person name="Pangilinan J."/>
            <person name="Patwardhan R.P."/>
            <person name="Pitluck S."/>
            <person name="Pritham E.J."/>
            <person name="Rechtsteiner A."/>
            <person name="Rho M."/>
            <person name="Rogozin I.B."/>
            <person name="Sakarya O."/>
            <person name="Salamov A."/>
            <person name="Schaack S."/>
            <person name="Shapiro H."/>
            <person name="Shiga Y."/>
            <person name="Skalitzky C."/>
            <person name="Smith Z."/>
            <person name="Souvorov A."/>
            <person name="Sung W."/>
            <person name="Tang Z."/>
            <person name="Tsuchiya D."/>
            <person name="Tu H."/>
            <person name="Vos H."/>
            <person name="Wang M."/>
            <person name="Wolf Y.I."/>
            <person name="Yamagata H."/>
            <person name="Yamada T."/>
            <person name="Ye Y."/>
            <person name="Shaw J.R."/>
            <person name="Andrews J."/>
            <person name="Crease T.J."/>
            <person name="Tang H."/>
            <person name="Lucas S.M."/>
            <person name="Robertson H.M."/>
            <person name="Bork P."/>
            <person name="Koonin E.V."/>
            <person name="Zdobnov E.M."/>
            <person name="Grigoriev I.V."/>
            <person name="Lynch M."/>
            <person name="Boore J.L."/>
        </authorList>
    </citation>
    <scope>NUCLEOTIDE SEQUENCE [LARGE SCALE GENOMIC DNA]</scope>
</reference>